<evidence type="ECO:0000313" key="5">
    <source>
        <dbReference type="EMBL" id="KAG8389777.1"/>
    </source>
</evidence>
<dbReference type="InterPro" id="IPR018247">
    <property type="entry name" value="EF_Hand_1_Ca_BS"/>
</dbReference>
<reference evidence="5" key="1">
    <citation type="submission" date="2019-10" db="EMBL/GenBank/DDBJ databases">
        <authorList>
            <person name="Zhang R."/>
            <person name="Pan Y."/>
            <person name="Wang J."/>
            <person name="Ma R."/>
            <person name="Yu S."/>
        </authorList>
    </citation>
    <scope>NUCLEOTIDE SEQUENCE</scope>
    <source>
        <strain evidence="5">LA-IB0</strain>
        <tissue evidence="5">Leaf</tissue>
    </source>
</reference>
<dbReference type="InterPro" id="IPR039647">
    <property type="entry name" value="EF_hand_pair_protein_CML-like"/>
</dbReference>
<accession>A0AAV6YCA6</accession>
<keyword evidence="3" id="KW-0106">Calcium</keyword>
<dbReference type="Pfam" id="PF13499">
    <property type="entry name" value="EF-hand_7"/>
    <property type="match status" value="1"/>
</dbReference>
<keyword evidence="6" id="KW-1185">Reference proteome</keyword>
<evidence type="ECO:0000256" key="2">
    <source>
        <dbReference type="ARBA" id="ARBA00022737"/>
    </source>
</evidence>
<dbReference type="Proteomes" id="UP000826271">
    <property type="component" value="Unassembled WGS sequence"/>
</dbReference>
<feature type="domain" description="EF-hand" evidence="4">
    <location>
        <begin position="123"/>
        <end position="158"/>
    </location>
</feature>
<organism evidence="5 6">
    <name type="scientific">Buddleja alternifolia</name>
    <dbReference type="NCBI Taxonomy" id="168488"/>
    <lineage>
        <taxon>Eukaryota</taxon>
        <taxon>Viridiplantae</taxon>
        <taxon>Streptophyta</taxon>
        <taxon>Embryophyta</taxon>
        <taxon>Tracheophyta</taxon>
        <taxon>Spermatophyta</taxon>
        <taxon>Magnoliopsida</taxon>
        <taxon>eudicotyledons</taxon>
        <taxon>Gunneridae</taxon>
        <taxon>Pentapetalae</taxon>
        <taxon>asterids</taxon>
        <taxon>lamiids</taxon>
        <taxon>Lamiales</taxon>
        <taxon>Scrophulariaceae</taxon>
        <taxon>Buddlejeae</taxon>
        <taxon>Buddleja</taxon>
    </lineage>
</organism>
<evidence type="ECO:0000313" key="6">
    <source>
        <dbReference type="Proteomes" id="UP000826271"/>
    </source>
</evidence>
<dbReference type="InterPro" id="IPR002048">
    <property type="entry name" value="EF_hand_dom"/>
</dbReference>
<evidence type="ECO:0000256" key="3">
    <source>
        <dbReference type="ARBA" id="ARBA00022837"/>
    </source>
</evidence>
<dbReference type="PANTHER" id="PTHR10891">
    <property type="entry name" value="EF-HAND CALCIUM-BINDING DOMAIN CONTAINING PROTEIN"/>
    <property type="match status" value="1"/>
</dbReference>
<feature type="domain" description="EF-hand" evidence="4">
    <location>
        <begin position="4"/>
        <end position="39"/>
    </location>
</feature>
<dbReference type="EMBL" id="WHWC01000001">
    <property type="protein sequence ID" value="KAG8389777.1"/>
    <property type="molecule type" value="Genomic_DNA"/>
</dbReference>
<dbReference type="InterPro" id="IPR011992">
    <property type="entry name" value="EF-hand-dom_pair"/>
</dbReference>
<dbReference type="PROSITE" id="PS50222">
    <property type="entry name" value="EF_HAND_2"/>
    <property type="match status" value="3"/>
</dbReference>
<protein>
    <recommendedName>
        <fullName evidence="4">EF-hand domain-containing protein</fullName>
    </recommendedName>
</protein>
<gene>
    <name evidence="5" type="ORF">BUALT_Bualt01G0013800</name>
</gene>
<proteinExistence type="predicted"/>
<dbReference type="Gene3D" id="1.10.238.10">
    <property type="entry name" value="EF-hand"/>
    <property type="match status" value="1"/>
</dbReference>
<dbReference type="PROSITE" id="PS00018">
    <property type="entry name" value="EF_HAND_1"/>
    <property type="match status" value="3"/>
</dbReference>
<dbReference type="AlphaFoldDB" id="A0AAV6YCA6"/>
<comment type="caution">
    <text evidence="5">The sequence shown here is derived from an EMBL/GenBank/DDBJ whole genome shotgun (WGS) entry which is preliminary data.</text>
</comment>
<dbReference type="Pfam" id="PF13405">
    <property type="entry name" value="EF-hand_6"/>
    <property type="match status" value="1"/>
</dbReference>
<feature type="domain" description="EF-hand" evidence="4">
    <location>
        <begin position="85"/>
        <end position="120"/>
    </location>
</feature>
<dbReference type="GO" id="GO:0005509">
    <property type="term" value="F:calcium ion binding"/>
    <property type="evidence" value="ECO:0007669"/>
    <property type="project" value="InterPro"/>
</dbReference>
<dbReference type="FunFam" id="1.10.238.10:FF:000001">
    <property type="entry name" value="Calmodulin 1"/>
    <property type="match status" value="1"/>
</dbReference>
<dbReference type="SMART" id="SM00054">
    <property type="entry name" value="EFh"/>
    <property type="match status" value="3"/>
</dbReference>
<evidence type="ECO:0000259" key="4">
    <source>
        <dbReference type="PROSITE" id="PS50222"/>
    </source>
</evidence>
<sequence length="158" mass="18365">MSPLNVNSLHRIFNKLDRNGDGLLSIDELLWLLDRIGVLVNRDELELLVGKKSLDLIDFLFFYETLIKGNIFEQEICKLEREDEILEGDLRKAFRVFDLDDDGFISCEELQIALTRLGLWEEHSGQDCKHMIGVYDTNSDGMLDFEEFKDMMLVTNQS</sequence>
<keyword evidence="2" id="KW-0677">Repeat</keyword>
<name>A0AAV6YCA6_9LAMI</name>
<dbReference type="CDD" id="cd00051">
    <property type="entry name" value="EFh"/>
    <property type="match status" value="1"/>
</dbReference>
<evidence type="ECO:0000256" key="1">
    <source>
        <dbReference type="ARBA" id="ARBA00022723"/>
    </source>
</evidence>
<dbReference type="SUPFAM" id="SSF47473">
    <property type="entry name" value="EF-hand"/>
    <property type="match status" value="1"/>
</dbReference>
<keyword evidence="1" id="KW-0479">Metal-binding</keyword>